<reference evidence="1 2" key="1">
    <citation type="submission" date="2020-07" db="EMBL/GenBank/DDBJ databases">
        <title>Diversity of carbapenemase encoding genes among Pseudomonas putida group clinical isolates in a tertiary Brazilian hospital.</title>
        <authorList>
            <person name="Alberto-Lei F."/>
            <person name="Nodari C.S."/>
            <person name="Streling A.P."/>
            <person name="Paulino J.T."/>
            <person name="Bessa-Neto F.O."/>
            <person name="Cayo R."/>
            <person name="Gales A.C."/>
        </authorList>
    </citation>
    <scope>NUCLEOTIDE SEQUENCE [LARGE SCALE GENOMIC DNA]</scope>
    <source>
        <strain evidence="1 2">14535</strain>
    </source>
</reference>
<dbReference type="EMBL" id="JACGCU010000025">
    <property type="protein sequence ID" value="MBA6060585.1"/>
    <property type="molecule type" value="Genomic_DNA"/>
</dbReference>
<protein>
    <submittedName>
        <fullName evidence="1">Uncharacterized protein</fullName>
    </submittedName>
</protein>
<name>A0A7W2JKD7_9PSED</name>
<comment type="caution">
    <text evidence="1">The sequence shown here is derived from an EMBL/GenBank/DDBJ whole genome shotgun (WGS) entry which is preliminary data.</text>
</comment>
<evidence type="ECO:0000313" key="2">
    <source>
        <dbReference type="Proteomes" id="UP000556620"/>
    </source>
</evidence>
<accession>A0A7W2JKD7</accession>
<dbReference type="AlphaFoldDB" id="A0A7W2JKD7"/>
<evidence type="ECO:0000313" key="1">
    <source>
        <dbReference type="EMBL" id="MBA6060585.1"/>
    </source>
</evidence>
<sequence>MAHFEWRQPSVYRLEMAVPQQTLAMAHIGAIGTTSTTEVAMNKPQLPEAPPRRTLLQRLFGAGIGQNLIKVWVTETGSYAFGQVVTETKVKLGRYTVLQWKTYRTPDLDREE</sequence>
<dbReference type="RefSeq" id="WP_175442754.1">
    <property type="nucleotide sequence ID" value="NZ_BQHP01000038.1"/>
</dbReference>
<dbReference type="Proteomes" id="UP000556620">
    <property type="component" value="Unassembled WGS sequence"/>
</dbReference>
<gene>
    <name evidence="1" type="ORF">H4C44_15515</name>
</gene>
<proteinExistence type="predicted"/>
<organism evidence="1 2">
    <name type="scientific">Pseudomonas juntendi</name>
    <dbReference type="NCBI Taxonomy" id="2666183"/>
    <lineage>
        <taxon>Bacteria</taxon>
        <taxon>Pseudomonadati</taxon>
        <taxon>Pseudomonadota</taxon>
        <taxon>Gammaproteobacteria</taxon>
        <taxon>Pseudomonadales</taxon>
        <taxon>Pseudomonadaceae</taxon>
        <taxon>Pseudomonas</taxon>
    </lineage>
</organism>